<dbReference type="AlphaFoldDB" id="A0A9P6DRJ6"/>
<dbReference type="SUPFAM" id="SSF52540">
    <property type="entry name" value="P-loop containing nucleoside triphosphate hydrolases"/>
    <property type="match status" value="1"/>
</dbReference>
<comment type="similarity">
    <text evidence="1">Belongs to the TRAFAC class translation factor GTPase superfamily. Classic translation factor GTPase family. IF-2 subfamily.</text>
</comment>
<dbReference type="CDD" id="cd01887">
    <property type="entry name" value="IF2_eIF5B"/>
    <property type="match status" value="1"/>
</dbReference>
<dbReference type="OrthoDB" id="361630at2759"/>
<evidence type="ECO:0000256" key="5">
    <source>
        <dbReference type="ARBA" id="ARBA00023134"/>
    </source>
</evidence>
<dbReference type="Proteomes" id="UP000886523">
    <property type="component" value="Unassembled WGS sequence"/>
</dbReference>
<keyword evidence="5" id="KW-0342">GTP-binding</keyword>
<evidence type="ECO:0000256" key="4">
    <source>
        <dbReference type="ARBA" id="ARBA00022917"/>
    </source>
</evidence>
<dbReference type="PANTHER" id="PTHR43381:SF20">
    <property type="entry name" value="TRANSLATION INITIATION FACTOR IF-2, MITOCHONDRIAL"/>
    <property type="match status" value="1"/>
</dbReference>
<evidence type="ECO:0000256" key="3">
    <source>
        <dbReference type="ARBA" id="ARBA00022741"/>
    </source>
</evidence>
<dbReference type="NCBIfam" id="TIGR00231">
    <property type="entry name" value="small_GTP"/>
    <property type="match status" value="1"/>
</dbReference>
<dbReference type="Pfam" id="PF00009">
    <property type="entry name" value="GTP_EFTU"/>
    <property type="match status" value="1"/>
</dbReference>
<dbReference type="PROSITE" id="PS51722">
    <property type="entry name" value="G_TR_2"/>
    <property type="match status" value="1"/>
</dbReference>
<dbReference type="PANTHER" id="PTHR43381">
    <property type="entry name" value="TRANSLATION INITIATION FACTOR IF-2-RELATED"/>
    <property type="match status" value="1"/>
</dbReference>
<proteinExistence type="inferred from homology"/>
<evidence type="ECO:0000313" key="8">
    <source>
        <dbReference type="Proteomes" id="UP000886523"/>
    </source>
</evidence>
<dbReference type="InterPro" id="IPR015760">
    <property type="entry name" value="TIF_IF2"/>
</dbReference>
<gene>
    <name evidence="7" type="ORF">BS47DRAFT_1363278</name>
</gene>
<feature type="domain" description="Tr-type G" evidence="6">
    <location>
        <begin position="78"/>
        <end position="191"/>
    </location>
</feature>
<keyword evidence="8" id="KW-1185">Reference proteome</keyword>
<dbReference type="SUPFAM" id="SSF52156">
    <property type="entry name" value="Initiation factor IF2/eIF5b, domain 3"/>
    <property type="match status" value="1"/>
</dbReference>
<evidence type="ECO:0000256" key="2">
    <source>
        <dbReference type="ARBA" id="ARBA00022540"/>
    </source>
</evidence>
<dbReference type="InterPro" id="IPR027417">
    <property type="entry name" value="P-loop_NTPase"/>
</dbReference>
<keyword evidence="2" id="KW-0396">Initiation factor</keyword>
<dbReference type="GO" id="GO:0003924">
    <property type="term" value="F:GTPase activity"/>
    <property type="evidence" value="ECO:0007669"/>
    <property type="project" value="InterPro"/>
</dbReference>
<keyword evidence="4" id="KW-0648">Protein biosynthesis</keyword>
<dbReference type="GO" id="GO:0005737">
    <property type="term" value="C:cytoplasm"/>
    <property type="evidence" value="ECO:0007669"/>
    <property type="project" value="TreeGrafter"/>
</dbReference>
<dbReference type="InterPro" id="IPR005225">
    <property type="entry name" value="Small_GTP-bd"/>
</dbReference>
<dbReference type="InterPro" id="IPR023115">
    <property type="entry name" value="TIF_IF2_dom3"/>
</dbReference>
<reference evidence="7" key="1">
    <citation type="journal article" date="2020" name="Nat. Commun.">
        <title>Large-scale genome sequencing of mycorrhizal fungi provides insights into the early evolution of symbiotic traits.</title>
        <authorList>
            <person name="Miyauchi S."/>
            <person name="Kiss E."/>
            <person name="Kuo A."/>
            <person name="Drula E."/>
            <person name="Kohler A."/>
            <person name="Sanchez-Garcia M."/>
            <person name="Morin E."/>
            <person name="Andreopoulos B."/>
            <person name="Barry K.W."/>
            <person name="Bonito G."/>
            <person name="Buee M."/>
            <person name="Carver A."/>
            <person name="Chen C."/>
            <person name="Cichocki N."/>
            <person name="Clum A."/>
            <person name="Culley D."/>
            <person name="Crous P.W."/>
            <person name="Fauchery L."/>
            <person name="Girlanda M."/>
            <person name="Hayes R.D."/>
            <person name="Keri Z."/>
            <person name="LaButti K."/>
            <person name="Lipzen A."/>
            <person name="Lombard V."/>
            <person name="Magnuson J."/>
            <person name="Maillard F."/>
            <person name="Murat C."/>
            <person name="Nolan M."/>
            <person name="Ohm R.A."/>
            <person name="Pangilinan J."/>
            <person name="Pereira M.F."/>
            <person name="Perotto S."/>
            <person name="Peter M."/>
            <person name="Pfister S."/>
            <person name="Riley R."/>
            <person name="Sitrit Y."/>
            <person name="Stielow J.B."/>
            <person name="Szollosi G."/>
            <person name="Zifcakova L."/>
            <person name="Stursova M."/>
            <person name="Spatafora J.W."/>
            <person name="Tedersoo L."/>
            <person name="Vaario L.M."/>
            <person name="Yamada A."/>
            <person name="Yan M."/>
            <person name="Wang P."/>
            <person name="Xu J."/>
            <person name="Bruns T."/>
            <person name="Baldrian P."/>
            <person name="Vilgalys R."/>
            <person name="Dunand C."/>
            <person name="Henrissat B."/>
            <person name="Grigoriev I.V."/>
            <person name="Hibbett D."/>
            <person name="Nagy L.G."/>
            <person name="Martin F.M."/>
        </authorList>
    </citation>
    <scope>NUCLEOTIDE SEQUENCE</scope>
    <source>
        <strain evidence="7">UP504</strain>
    </source>
</reference>
<dbReference type="GO" id="GO:0005525">
    <property type="term" value="F:GTP binding"/>
    <property type="evidence" value="ECO:0007669"/>
    <property type="project" value="UniProtKB-KW"/>
</dbReference>
<keyword evidence="3" id="KW-0547">Nucleotide-binding</keyword>
<protein>
    <recommendedName>
        <fullName evidence="6">Tr-type G domain-containing protein</fullName>
    </recommendedName>
</protein>
<evidence type="ECO:0000259" key="6">
    <source>
        <dbReference type="PROSITE" id="PS51722"/>
    </source>
</evidence>
<dbReference type="Pfam" id="PF11987">
    <property type="entry name" value="IF-2"/>
    <property type="match status" value="1"/>
</dbReference>
<comment type="caution">
    <text evidence="7">The sequence shown here is derived from an EMBL/GenBank/DDBJ whole genome shotgun (WGS) entry which is preliminary data.</text>
</comment>
<accession>A0A9P6DRJ6</accession>
<dbReference type="InterPro" id="IPR000795">
    <property type="entry name" value="T_Tr_GTP-bd_dom"/>
</dbReference>
<evidence type="ECO:0000256" key="1">
    <source>
        <dbReference type="ARBA" id="ARBA00007733"/>
    </source>
</evidence>
<dbReference type="InterPro" id="IPR036925">
    <property type="entry name" value="TIF_IF2_dom3_sf"/>
</dbReference>
<name>A0A9P6DRJ6_9AGAM</name>
<dbReference type="PRINTS" id="PR00315">
    <property type="entry name" value="ELONGATNFCT"/>
</dbReference>
<dbReference type="Gene3D" id="3.40.50.300">
    <property type="entry name" value="P-loop containing nucleotide triphosphate hydrolases"/>
    <property type="match status" value="1"/>
</dbReference>
<evidence type="ECO:0000313" key="7">
    <source>
        <dbReference type="EMBL" id="KAF9512271.1"/>
    </source>
</evidence>
<dbReference type="Gene3D" id="3.40.50.10050">
    <property type="entry name" value="Translation initiation factor IF- 2, domain 3"/>
    <property type="match status" value="1"/>
</dbReference>
<dbReference type="GO" id="GO:0003743">
    <property type="term" value="F:translation initiation factor activity"/>
    <property type="evidence" value="ECO:0007669"/>
    <property type="project" value="UniProtKB-KW"/>
</dbReference>
<sequence>MKAGNIKARNSKDLYIPNDISVANLTRLLGVRHMSSADDAHLLALKFHQNPTIDDEAAFDIPVHPFQLPPFDTSALLLRSPIVTIMGHVDHGKTTFLDTLGSAFVVSGEPGGITQHIAAFSVHVASFSTSPSITPLTAALADEVLRTITLLDTPGHAAFTAMRARGAGVTDILVLVVAADDGVLPQTREVIVPSKKDSTNEDGYGVDCSKPYSPREGVWFDGLGLDKLVETLLTLAEVKDLRARRTGRAEGPITMVLVTQGCLGSRGISDWGMTCARAGDEVLEGSEDEVKNAIHNRNRNLAIHLLQEDVVLINEKRMEAKIWRKKLQRRAQESLHLAKPLQWQATPRIHLCLGDVSGSVEAVVGAVGSIGNHIAKPAEADVDMVKAVNAMIIGFSVSTSHKVKAHAATSGVSIHTDTVIYRISTKSDLACKHSSQVVIRVAGYRVTNGVIERHKSVKVLRNDLEVYRDTRRVEKPEGIEGTLATMNTFILHLHLAASDRKQFLMGARVSYIRGINPEFVYNGYYEVA</sequence>
<organism evidence="7 8">
    <name type="scientific">Hydnum rufescens UP504</name>
    <dbReference type="NCBI Taxonomy" id="1448309"/>
    <lineage>
        <taxon>Eukaryota</taxon>
        <taxon>Fungi</taxon>
        <taxon>Dikarya</taxon>
        <taxon>Basidiomycota</taxon>
        <taxon>Agaricomycotina</taxon>
        <taxon>Agaricomycetes</taxon>
        <taxon>Cantharellales</taxon>
        <taxon>Hydnaceae</taxon>
        <taxon>Hydnum</taxon>
    </lineage>
</organism>
<dbReference type="EMBL" id="MU128989">
    <property type="protein sequence ID" value="KAF9512271.1"/>
    <property type="molecule type" value="Genomic_DNA"/>
</dbReference>